<feature type="compositionally biased region" description="Basic and acidic residues" evidence="1">
    <location>
        <begin position="24"/>
        <end position="40"/>
    </location>
</feature>
<feature type="compositionally biased region" description="Basic and acidic residues" evidence="1">
    <location>
        <begin position="58"/>
        <end position="67"/>
    </location>
</feature>
<comment type="caution">
    <text evidence="2">The sequence shown here is derived from an EMBL/GenBank/DDBJ whole genome shotgun (WGS) entry which is preliminary data.</text>
</comment>
<name>A0AAP0L8F5_9MAGN</name>
<protein>
    <submittedName>
        <fullName evidence="2">Uncharacterized protein</fullName>
    </submittedName>
</protein>
<evidence type="ECO:0000256" key="1">
    <source>
        <dbReference type="SAM" id="MobiDB-lite"/>
    </source>
</evidence>
<feature type="region of interest" description="Disordered" evidence="1">
    <location>
        <begin position="1"/>
        <end position="67"/>
    </location>
</feature>
<keyword evidence="3" id="KW-1185">Reference proteome</keyword>
<reference evidence="2 3" key="1">
    <citation type="submission" date="2024-01" db="EMBL/GenBank/DDBJ databases">
        <title>Genome assemblies of Stephania.</title>
        <authorList>
            <person name="Yang L."/>
        </authorList>
    </citation>
    <scope>NUCLEOTIDE SEQUENCE [LARGE SCALE GENOMIC DNA]</scope>
    <source>
        <strain evidence="2">JXDWG</strain>
        <tissue evidence="2">Leaf</tissue>
    </source>
</reference>
<dbReference type="AlphaFoldDB" id="A0AAP0L8F5"/>
<evidence type="ECO:0000313" key="3">
    <source>
        <dbReference type="Proteomes" id="UP001419268"/>
    </source>
</evidence>
<dbReference type="EMBL" id="JBBNAG010000001">
    <property type="protein sequence ID" value="KAK9166482.1"/>
    <property type="molecule type" value="Genomic_DNA"/>
</dbReference>
<gene>
    <name evidence="2" type="ORF">Scep_001673</name>
</gene>
<evidence type="ECO:0000313" key="2">
    <source>
        <dbReference type="EMBL" id="KAK9166482.1"/>
    </source>
</evidence>
<proteinExistence type="predicted"/>
<feature type="compositionally biased region" description="Low complexity" evidence="1">
    <location>
        <begin position="1"/>
        <end position="10"/>
    </location>
</feature>
<sequence>MAMDSAAAVRRGVRRMKGGGAAAVRRELCDGGESVREKRQGARIPSIEGDNPTTPRPKNVDIENKDPNKFCDGTKETEFLANLAAYRQCASTGRTKVDLAHIMVSRMLRASVDSMSALPYSNHLGKIFDIIGPALPTKYDNGRGMNLIGEASLLKMNYELINGKWVVVKGQSTHVHRDDGGLGGDDVNLGGLEEQINTREKGLKEDVIHLRSVSSGVEMEAAK</sequence>
<dbReference type="Proteomes" id="UP001419268">
    <property type="component" value="Unassembled WGS sequence"/>
</dbReference>
<organism evidence="2 3">
    <name type="scientific">Stephania cephalantha</name>
    <dbReference type="NCBI Taxonomy" id="152367"/>
    <lineage>
        <taxon>Eukaryota</taxon>
        <taxon>Viridiplantae</taxon>
        <taxon>Streptophyta</taxon>
        <taxon>Embryophyta</taxon>
        <taxon>Tracheophyta</taxon>
        <taxon>Spermatophyta</taxon>
        <taxon>Magnoliopsida</taxon>
        <taxon>Ranunculales</taxon>
        <taxon>Menispermaceae</taxon>
        <taxon>Menispermoideae</taxon>
        <taxon>Cissampelideae</taxon>
        <taxon>Stephania</taxon>
    </lineage>
</organism>
<accession>A0AAP0L8F5</accession>